<dbReference type="PANTHER" id="PTHR47053:SF1">
    <property type="entry name" value="MUREIN DD-ENDOPEPTIDASE MEPH-RELATED"/>
    <property type="match status" value="1"/>
</dbReference>
<dbReference type="Gene3D" id="3.90.1720.10">
    <property type="entry name" value="endopeptidase domain like (from Nostoc punctiforme)"/>
    <property type="match status" value="1"/>
</dbReference>
<evidence type="ECO:0000259" key="5">
    <source>
        <dbReference type="PROSITE" id="PS51935"/>
    </source>
</evidence>
<dbReference type="PROSITE" id="PS51935">
    <property type="entry name" value="NLPC_P60"/>
    <property type="match status" value="1"/>
</dbReference>
<comment type="similarity">
    <text evidence="1">Belongs to the peptidase C40 family.</text>
</comment>
<dbReference type="InterPro" id="IPR038765">
    <property type="entry name" value="Papain-like_cys_pep_sf"/>
</dbReference>
<dbReference type="GO" id="GO:0008234">
    <property type="term" value="F:cysteine-type peptidase activity"/>
    <property type="evidence" value="ECO:0007669"/>
    <property type="project" value="UniProtKB-KW"/>
</dbReference>
<keyword evidence="2" id="KW-0645">Protease</keyword>
<reference evidence="6 7" key="1">
    <citation type="submission" date="2018-03" db="EMBL/GenBank/DDBJ databases">
        <title>Genomic Encyclopedia of Archaeal and Bacterial Type Strains, Phase II (KMG-II): from individual species to whole genera.</title>
        <authorList>
            <person name="Goeker M."/>
        </authorList>
    </citation>
    <scope>NUCLEOTIDE SEQUENCE [LARGE SCALE GENOMIC DNA]</scope>
    <source>
        <strain evidence="6 7">DSM 28229</strain>
    </source>
</reference>
<dbReference type="InterPro" id="IPR000064">
    <property type="entry name" value="NLP_P60_dom"/>
</dbReference>
<dbReference type="RefSeq" id="WP_109617054.1">
    <property type="nucleotide sequence ID" value="NZ_QGDO01000002.1"/>
</dbReference>
<keyword evidence="7" id="KW-1185">Reference proteome</keyword>
<dbReference type="InterPro" id="IPR051202">
    <property type="entry name" value="Peptidase_C40"/>
</dbReference>
<protein>
    <submittedName>
        <fullName evidence="6">Cell wall-associated NlpC family hydrolase</fullName>
    </submittedName>
</protein>
<evidence type="ECO:0000313" key="7">
    <source>
        <dbReference type="Proteomes" id="UP000245535"/>
    </source>
</evidence>
<dbReference type="Pfam" id="PF00877">
    <property type="entry name" value="NLPC_P60"/>
    <property type="match status" value="1"/>
</dbReference>
<proteinExistence type="inferred from homology"/>
<evidence type="ECO:0000256" key="3">
    <source>
        <dbReference type="ARBA" id="ARBA00022801"/>
    </source>
</evidence>
<evidence type="ECO:0000256" key="2">
    <source>
        <dbReference type="ARBA" id="ARBA00022670"/>
    </source>
</evidence>
<keyword evidence="3 6" id="KW-0378">Hydrolase</keyword>
<dbReference type="Proteomes" id="UP000245535">
    <property type="component" value="Unassembled WGS sequence"/>
</dbReference>
<feature type="domain" description="NlpC/P60" evidence="5">
    <location>
        <begin position="76"/>
        <end position="203"/>
    </location>
</feature>
<organism evidence="6 7">
    <name type="scientific">Sediminitomix flava</name>
    <dbReference type="NCBI Taxonomy" id="379075"/>
    <lineage>
        <taxon>Bacteria</taxon>
        <taxon>Pseudomonadati</taxon>
        <taxon>Bacteroidota</taxon>
        <taxon>Cytophagia</taxon>
        <taxon>Cytophagales</taxon>
        <taxon>Flammeovirgaceae</taxon>
        <taxon>Sediminitomix</taxon>
    </lineage>
</organism>
<comment type="caution">
    <text evidence="6">The sequence shown here is derived from an EMBL/GenBank/DDBJ whole genome shotgun (WGS) entry which is preliminary data.</text>
</comment>
<dbReference type="GO" id="GO:0006508">
    <property type="term" value="P:proteolysis"/>
    <property type="evidence" value="ECO:0007669"/>
    <property type="project" value="UniProtKB-KW"/>
</dbReference>
<gene>
    <name evidence="6" type="ORF">BC781_102483</name>
</gene>
<dbReference type="AlphaFoldDB" id="A0A315ZBH7"/>
<sequence length="203" mass="22218">MKKTFYLPQIHLKWSNSLAVITIIAIFASCASPHYTYQAQQARREAKKQGTNLTTVSAPKLDNSTLKENTVTKTKTGKAAPVLKKAESFLGTKYKYGGNTRSGIDCSGLMCVSFKQGGIALPRVSSDQARQGTAVAMNDLKEGDLLFFTYPGGSKITHVGVVEEVKGPNEVIFIHASSSRGVTRDNLYSSYFKKVFVKARRVL</sequence>
<dbReference type="PROSITE" id="PS51257">
    <property type="entry name" value="PROKAR_LIPOPROTEIN"/>
    <property type="match status" value="1"/>
</dbReference>
<dbReference type="PANTHER" id="PTHR47053">
    <property type="entry name" value="MUREIN DD-ENDOPEPTIDASE MEPH-RELATED"/>
    <property type="match status" value="1"/>
</dbReference>
<evidence type="ECO:0000256" key="4">
    <source>
        <dbReference type="ARBA" id="ARBA00022807"/>
    </source>
</evidence>
<accession>A0A315ZBH7</accession>
<dbReference type="OrthoDB" id="9807055at2"/>
<dbReference type="EMBL" id="QGDO01000002">
    <property type="protein sequence ID" value="PWJ42936.1"/>
    <property type="molecule type" value="Genomic_DNA"/>
</dbReference>
<dbReference type="SUPFAM" id="SSF54001">
    <property type="entry name" value="Cysteine proteinases"/>
    <property type="match status" value="1"/>
</dbReference>
<keyword evidence="4" id="KW-0788">Thiol protease</keyword>
<evidence type="ECO:0000256" key="1">
    <source>
        <dbReference type="ARBA" id="ARBA00007074"/>
    </source>
</evidence>
<name>A0A315ZBH7_SEDFL</name>
<evidence type="ECO:0000313" key="6">
    <source>
        <dbReference type="EMBL" id="PWJ42936.1"/>
    </source>
</evidence>